<protein>
    <submittedName>
        <fullName evidence="1">Uncharacterized protein</fullName>
    </submittedName>
</protein>
<dbReference type="Proteomes" id="UP000324222">
    <property type="component" value="Unassembled WGS sequence"/>
</dbReference>
<comment type="caution">
    <text evidence="1">The sequence shown here is derived from an EMBL/GenBank/DDBJ whole genome shotgun (WGS) entry which is preliminary data.</text>
</comment>
<dbReference type="AlphaFoldDB" id="A0A5B7IMX5"/>
<accession>A0A5B7IMX5</accession>
<dbReference type="EMBL" id="VSRR010062315">
    <property type="protein sequence ID" value="MPC83369.1"/>
    <property type="molecule type" value="Genomic_DNA"/>
</dbReference>
<sequence>MWLNVESYTYAQLKPTAKEPKPAYSRIISPVKKFRILDDQRDSGLFDEIEYSCIIMLLTMDDDEEDEGS</sequence>
<keyword evidence="2" id="KW-1185">Reference proteome</keyword>
<proteinExistence type="predicted"/>
<evidence type="ECO:0000313" key="1">
    <source>
        <dbReference type="EMBL" id="MPC83369.1"/>
    </source>
</evidence>
<name>A0A5B7IMX5_PORTR</name>
<organism evidence="1 2">
    <name type="scientific">Portunus trituberculatus</name>
    <name type="common">Swimming crab</name>
    <name type="synonym">Neptunus trituberculatus</name>
    <dbReference type="NCBI Taxonomy" id="210409"/>
    <lineage>
        <taxon>Eukaryota</taxon>
        <taxon>Metazoa</taxon>
        <taxon>Ecdysozoa</taxon>
        <taxon>Arthropoda</taxon>
        <taxon>Crustacea</taxon>
        <taxon>Multicrustacea</taxon>
        <taxon>Malacostraca</taxon>
        <taxon>Eumalacostraca</taxon>
        <taxon>Eucarida</taxon>
        <taxon>Decapoda</taxon>
        <taxon>Pleocyemata</taxon>
        <taxon>Brachyura</taxon>
        <taxon>Eubrachyura</taxon>
        <taxon>Portunoidea</taxon>
        <taxon>Portunidae</taxon>
        <taxon>Portuninae</taxon>
        <taxon>Portunus</taxon>
    </lineage>
</organism>
<reference evidence="1 2" key="1">
    <citation type="submission" date="2019-05" db="EMBL/GenBank/DDBJ databases">
        <title>Another draft genome of Portunus trituberculatus and its Hox gene families provides insights of decapod evolution.</title>
        <authorList>
            <person name="Jeong J.-H."/>
            <person name="Song I."/>
            <person name="Kim S."/>
            <person name="Choi T."/>
            <person name="Kim D."/>
            <person name="Ryu S."/>
            <person name="Kim W."/>
        </authorList>
    </citation>
    <scope>NUCLEOTIDE SEQUENCE [LARGE SCALE GENOMIC DNA]</scope>
    <source>
        <tissue evidence="1">Muscle</tissue>
    </source>
</reference>
<gene>
    <name evidence="1" type="ORF">E2C01_078078</name>
</gene>
<evidence type="ECO:0000313" key="2">
    <source>
        <dbReference type="Proteomes" id="UP000324222"/>
    </source>
</evidence>